<reference evidence="9" key="1">
    <citation type="submission" date="2016-02" db="EMBL/GenBank/DDBJ databases">
        <title>Comparative genomics of biotechnologically important yeasts.</title>
        <authorList>
            <consortium name="DOE Joint Genome Institute"/>
            <person name="Riley R."/>
            <person name="Haridas S."/>
            <person name="Wolfe K.H."/>
            <person name="Lopes M.R."/>
            <person name="Hittinger C.T."/>
            <person name="Goker M."/>
            <person name="Salamov A."/>
            <person name="Wisecaver J."/>
            <person name="Long T.M."/>
            <person name="Aerts A.L."/>
            <person name="Barry K."/>
            <person name="Choi C."/>
            <person name="Clum A."/>
            <person name="Coughlan A.Y."/>
            <person name="Deshpande S."/>
            <person name="Douglass A.P."/>
            <person name="Hanson S.J."/>
            <person name="Klenk H.-P."/>
            <person name="Labutti K."/>
            <person name="Lapidus A."/>
            <person name="Lindquist E."/>
            <person name="Lipzen A."/>
            <person name="Meier-Kolthoff J.P."/>
            <person name="Ohm R.A."/>
            <person name="Otillar R.P."/>
            <person name="Pangilinan J."/>
            <person name="Peng Y."/>
            <person name="Rokas A."/>
            <person name="Rosa C.A."/>
            <person name="Scheuner C."/>
            <person name="Sibirny A.A."/>
            <person name="Slot J.C."/>
            <person name="Stielow J.B."/>
            <person name="Sun H."/>
            <person name="Kurtzman C.P."/>
            <person name="Blackwell M."/>
            <person name="Jeffries T.W."/>
            <person name="Grigoriev I.V."/>
        </authorList>
    </citation>
    <scope>NUCLEOTIDE SEQUENCE [LARGE SCALE GENOMIC DNA]</scope>
    <source>
        <strain evidence="9">NRRL Y-17796</strain>
    </source>
</reference>
<dbReference type="PANTHER" id="PTHR11127:SF2">
    <property type="entry name" value="LARGE RIBOSOMAL SUBUNIT PROTEIN EL14"/>
    <property type="match status" value="1"/>
</dbReference>
<evidence type="ECO:0000259" key="7">
    <source>
        <dbReference type="Pfam" id="PF01929"/>
    </source>
</evidence>
<dbReference type="GO" id="GO:0042273">
    <property type="term" value="P:ribosomal large subunit biogenesis"/>
    <property type="evidence" value="ECO:0007669"/>
    <property type="project" value="TreeGrafter"/>
</dbReference>
<dbReference type="EMBL" id="KV453843">
    <property type="protein sequence ID" value="ODV88678.1"/>
    <property type="molecule type" value="Genomic_DNA"/>
</dbReference>
<keyword evidence="4" id="KW-0963">Cytoplasm</keyword>
<keyword evidence="6" id="KW-0687">Ribonucleoprotein</keyword>
<evidence type="ECO:0000313" key="9">
    <source>
        <dbReference type="Proteomes" id="UP000095023"/>
    </source>
</evidence>
<proteinExistence type="inferred from homology"/>
<feature type="domain" description="Large ribosomal subunit protein eL14" evidence="7">
    <location>
        <begin position="52"/>
        <end position="126"/>
    </location>
</feature>
<evidence type="ECO:0000256" key="3">
    <source>
        <dbReference type="ARBA" id="ARBA00006592"/>
    </source>
</evidence>
<evidence type="ECO:0000256" key="4">
    <source>
        <dbReference type="ARBA" id="ARBA00022490"/>
    </source>
</evidence>
<dbReference type="InterPro" id="IPR014722">
    <property type="entry name" value="Rib_uL2_dom2"/>
</dbReference>
<gene>
    <name evidence="8" type="ORF">CANCADRAFT_3325</name>
</gene>
<dbReference type="GO" id="GO:0006412">
    <property type="term" value="P:translation"/>
    <property type="evidence" value="ECO:0007669"/>
    <property type="project" value="InterPro"/>
</dbReference>
<evidence type="ECO:0000256" key="1">
    <source>
        <dbReference type="ARBA" id="ARBA00004021"/>
    </source>
</evidence>
<dbReference type="InterPro" id="IPR039660">
    <property type="entry name" value="Ribosomal_eL14"/>
</dbReference>
<dbReference type="Pfam" id="PF01929">
    <property type="entry name" value="Ribosomal_L14e"/>
    <property type="match status" value="1"/>
</dbReference>
<dbReference type="Gene3D" id="2.30.30.30">
    <property type="match status" value="1"/>
</dbReference>
<evidence type="ECO:0000256" key="2">
    <source>
        <dbReference type="ARBA" id="ARBA00004496"/>
    </source>
</evidence>
<dbReference type="Gene3D" id="6.10.250.2270">
    <property type="match status" value="1"/>
</dbReference>
<dbReference type="OrthoDB" id="1875589at2759"/>
<sequence>MTEITSPNWKLVEVGRVIFIERGADAGKLAVIVDIIDHKRVLIDGPTTGVLRSSLNLRYAILTPFVVEKLPRSAGSPTVAKYYKLSDIDSKWAASPMAKKLASRATRSKLNDFDRFKVSLLKKQRRSAVQKAI</sequence>
<keyword evidence="9" id="KW-1185">Reference proteome</keyword>
<dbReference type="FunFam" id="2.30.30.30:FF:000030">
    <property type="entry name" value="60S ribosomal protein L14"/>
    <property type="match status" value="1"/>
</dbReference>
<comment type="subcellular location">
    <subcellularLocation>
        <location evidence="2">Cytoplasm</location>
    </subcellularLocation>
</comment>
<dbReference type="GO" id="GO:0022625">
    <property type="term" value="C:cytosolic large ribosomal subunit"/>
    <property type="evidence" value="ECO:0007669"/>
    <property type="project" value="TreeGrafter"/>
</dbReference>
<dbReference type="GO" id="GO:0003723">
    <property type="term" value="F:RNA binding"/>
    <property type="evidence" value="ECO:0007669"/>
    <property type="project" value="InterPro"/>
</dbReference>
<organism evidence="8 9">
    <name type="scientific">Tortispora caseinolytica NRRL Y-17796</name>
    <dbReference type="NCBI Taxonomy" id="767744"/>
    <lineage>
        <taxon>Eukaryota</taxon>
        <taxon>Fungi</taxon>
        <taxon>Dikarya</taxon>
        <taxon>Ascomycota</taxon>
        <taxon>Saccharomycotina</taxon>
        <taxon>Trigonopsidomycetes</taxon>
        <taxon>Trigonopsidales</taxon>
        <taxon>Trigonopsidaceae</taxon>
        <taxon>Tortispora</taxon>
    </lineage>
</organism>
<dbReference type="GO" id="GO:0003735">
    <property type="term" value="F:structural constituent of ribosome"/>
    <property type="evidence" value="ECO:0007669"/>
    <property type="project" value="InterPro"/>
</dbReference>
<dbReference type="PANTHER" id="PTHR11127">
    <property type="entry name" value="60S RIBOSOMAL PROTEIN L14"/>
    <property type="match status" value="1"/>
</dbReference>
<dbReference type="CDD" id="cd23702">
    <property type="entry name" value="eL14"/>
    <property type="match status" value="1"/>
</dbReference>
<evidence type="ECO:0000256" key="5">
    <source>
        <dbReference type="ARBA" id="ARBA00022980"/>
    </source>
</evidence>
<dbReference type="InterPro" id="IPR002784">
    <property type="entry name" value="Ribosomal_eL14_dom"/>
</dbReference>
<evidence type="ECO:0000313" key="8">
    <source>
        <dbReference type="EMBL" id="ODV88678.1"/>
    </source>
</evidence>
<comment type="function">
    <text evidence="1">Component of the ribosome, a large ribonucleoprotein complex responsible for the synthesis of proteins in the cell. The small ribosomal subunit (SSU) binds messenger RNAs (mRNAs) and translates the encoded message by selecting cognate aminoacyl-transfer RNA (tRNA) molecules. The large subunit (LSU) contains the ribosomal catalytic site termed the peptidyl transferase center (PTC), which catalyzes the formation of peptide bonds, thereby polymerizing the amino acids delivered by tRNAs into a polypeptide chain. The nascent polypeptides leave the ribosome through a tunnel in the LSU and interact with protein factors that function in enzymatic processing, targeting, and the membrane insertion of nascent chains at the exit of the ribosomal tunnel.</text>
</comment>
<dbReference type="InterPro" id="IPR008991">
    <property type="entry name" value="Translation_prot_SH3-like_sf"/>
</dbReference>
<dbReference type="GO" id="GO:0030684">
    <property type="term" value="C:preribosome"/>
    <property type="evidence" value="ECO:0007669"/>
    <property type="project" value="EnsemblFungi"/>
</dbReference>
<dbReference type="SUPFAM" id="SSF50104">
    <property type="entry name" value="Translation proteins SH3-like domain"/>
    <property type="match status" value="1"/>
</dbReference>
<protein>
    <recommendedName>
        <fullName evidence="7">Large ribosomal subunit protein eL14 domain-containing protein</fullName>
    </recommendedName>
</protein>
<keyword evidence="5" id="KW-0689">Ribosomal protein</keyword>
<name>A0A1E4TAJ9_9ASCO</name>
<comment type="similarity">
    <text evidence="3">Belongs to the eukaryotic ribosomal protein eL14 family.</text>
</comment>
<evidence type="ECO:0000256" key="6">
    <source>
        <dbReference type="ARBA" id="ARBA00023274"/>
    </source>
</evidence>
<accession>A0A1E4TAJ9</accession>
<dbReference type="AlphaFoldDB" id="A0A1E4TAJ9"/>
<dbReference type="Proteomes" id="UP000095023">
    <property type="component" value="Unassembled WGS sequence"/>
</dbReference>